<evidence type="ECO:0000313" key="7">
    <source>
        <dbReference type="EMBL" id="ABJ81414.1"/>
    </source>
</evidence>
<dbReference type="AlphaFoldDB" id="Q02C02"/>
<proteinExistence type="predicted"/>
<feature type="domain" description="Class III cytochrome C" evidence="6">
    <location>
        <begin position="31"/>
        <end position="89"/>
    </location>
</feature>
<organism evidence="7">
    <name type="scientific">Solibacter usitatus (strain Ellin6076)</name>
    <dbReference type="NCBI Taxonomy" id="234267"/>
    <lineage>
        <taxon>Bacteria</taxon>
        <taxon>Pseudomonadati</taxon>
        <taxon>Acidobacteriota</taxon>
        <taxon>Terriglobia</taxon>
        <taxon>Bryobacterales</taxon>
        <taxon>Solibacteraceae</taxon>
        <taxon>Candidatus Solibacter</taxon>
    </lineage>
</organism>
<name>Q02C02_SOLUE</name>
<dbReference type="HOGENOM" id="CLU_077373_1_0_0"/>
<dbReference type="KEGG" id="sus:Acid_0402"/>
<dbReference type="CDD" id="cd08168">
    <property type="entry name" value="Cytochrom_C3"/>
    <property type="match status" value="1"/>
</dbReference>
<evidence type="ECO:0000256" key="2">
    <source>
        <dbReference type="ARBA" id="ARBA00022617"/>
    </source>
</evidence>
<keyword evidence="4" id="KW-0249">Electron transport</keyword>
<dbReference type="STRING" id="234267.Acid_0402"/>
<dbReference type="GO" id="GO:0020037">
    <property type="term" value="F:heme binding"/>
    <property type="evidence" value="ECO:0007669"/>
    <property type="project" value="InterPro"/>
</dbReference>
<dbReference type="PANTHER" id="PTHR39425">
    <property type="entry name" value="LIPOPROTEIN CYTOCHROME C"/>
    <property type="match status" value="1"/>
</dbReference>
<dbReference type="Gene3D" id="3.90.10.10">
    <property type="entry name" value="Cytochrome C3"/>
    <property type="match status" value="2"/>
</dbReference>
<reference evidence="7" key="1">
    <citation type="submission" date="2006-10" db="EMBL/GenBank/DDBJ databases">
        <title>Complete sequence of Solibacter usitatus Ellin6076.</title>
        <authorList>
            <consortium name="US DOE Joint Genome Institute"/>
            <person name="Copeland A."/>
            <person name="Lucas S."/>
            <person name="Lapidus A."/>
            <person name="Barry K."/>
            <person name="Detter J.C."/>
            <person name="Glavina del Rio T."/>
            <person name="Hammon N."/>
            <person name="Israni S."/>
            <person name="Dalin E."/>
            <person name="Tice H."/>
            <person name="Pitluck S."/>
            <person name="Thompson L.S."/>
            <person name="Brettin T."/>
            <person name="Bruce D."/>
            <person name="Han C."/>
            <person name="Tapia R."/>
            <person name="Gilna P."/>
            <person name="Schmutz J."/>
            <person name="Larimer F."/>
            <person name="Land M."/>
            <person name="Hauser L."/>
            <person name="Kyrpides N."/>
            <person name="Mikhailova N."/>
            <person name="Janssen P.H."/>
            <person name="Kuske C.R."/>
            <person name="Richardson P."/>
        </authorList>
    </citation>
    <scope>NUCLEOTIDE SEQUENCE</scope>
    <source>
        <strain evidence="7">Ellin6076</strain>
    </source>
</reference>
<evidence type="ECO:0000256" key="3">
    <source>
        <dbReference type="ARBA" id="ARBA00022723"/>
    </source>
</evidence>
<dbReference type="InParanoid" id="Q02C02"/>
<dbReference type="eggNOG" id="COG3474">
    <property type="taxonomic scope" value="Bacteria"/>
</dbReference>
<dbReference type="OrthoDB" id="9814800at2"/>
<keyword evidence="3" id="KW-0479">Metal-binding</keyword>
<dbReference type="GO" id="GO:0009055">
    <property type="term" value="F:electron transfer activity"/>
    <property type="evidence" value="ECO:0007669"/>
    <property type="project" value="InterPro"/>
</dbReference>
<gene>
    <name evidence="7" type="ordered locus">Acid_0402</name>
</gene>
<dbReference type="InterPro" id="IPR036280">
    <property type="entry name" value="Multihaem_cyt_sf"/>
</dbReference>
<evidence type="ECO:0000256" key="5">
    <source>
        <dbReference type="ARBA" id="ARBA00023004"/>
    </source>
</evidence>
<evidence type="ECO:0000256" key="4">
    <source>
        <dbReference type="ARBA" id="ARBA00022982"/>
    </source>
</evidence>
<sequence precursor="true">MRFRGTIVFLAGVLAALGAGWAGFPRVINQTRTQPVAFNHQVHADKAASKCDDCHSFRADGSFTGIPTLDKCAACHAAPLGTTAAEKNFIEHYVTPQREPEWLVYARQPENVYFSHTTHVNRGHLKCERCHGNHGTTAALRPHQQDRISGYSRDIWGGAGRPAMTMDGCVACHRQEHREYSCLDCHK</sequence>
<evidence type="ECO:0000259" key="6">
    <source>
        <dbReference type="Pfam" id="PF02085"/>
    </source>
</evidence>
<dbReference type="InterPro" id="IPR020942">
    <property type="entry name" value="Cyt_c_III_dom"/>
</dbReference>
<keyword evidence="1" id="KW-0813">Transport</keyword>
<dbReference type="GO" id="GO:0046872">
    <property type="term" value="F:metal ion binding"/>
    <property type="evidence" value="ECO:0007669"/>
    <property type="project" value="UniProtKB-KW"/>
</dbReference>
<evidence type="ECO:0000256" key="1">
    <source>
        <dbReference type="ARBA" id="ARBA00022448"/>
    </source>
</evidence>
<dbReference type="SUPFAM" id="SSF48695">
    <property type="entry name" value="Multiheme cytochromes"/>
    <property type="match status" value="1"/>
</dbReference>
<dbReference type="PANTHER" id="PTHR39425:SF1">
    <property type="entry name" value="CYTOCHROME C7-LIKE DOMAIN-CONTAINING PROTEIN"/>
    <property type="match status" value="1"/>
</dbReference>
<keyword evidence="2" id="KW-0349">Heme</keyword>
<dbReference type="Pfam" id="PF02085">
    <property type="entry name" value="Cytochrom_CIII"/>
    <property type="match status" value="1"/>
</dbReference>
<dbReference type="NCBIfam" id="NF041781">
    <property type="entry name" value="mnquin_red_QrcA"/>
    <property type="match status" value="1"/>
</dbReference>
<protein>
    <recommendedName>
        <fullName evidence="6">Class III cytochrome C domain-containing protein</fullName>
    </recommendedName>
</protein>
<keyword evidence="5" id="KW-0408">Iron</keyword>
<dbReference type="EMBL" id="CP000473">
    <property type="protein sequence ID" value="ABJ81414.1"/>
    <property type="molecule type" value="Genomic_DNA"/>
</dbReference>
<accession>Q02C02</accession>
<dbReference type="InterPro" id="IPR053547">
    <property type="entry name" value="Multiheme_cyt_c_menaq_reduct"/>
</dbReference>